<feature type="transmembrane region" description="Helical" evidence="8">
    <location>
        <begin position="183"/>
        <end position="206"/>
    </location>
</feature>
<keyword evidence="8" id="KW-0472">Membrane</keyword>
<comment type="caution">
    <text evidence="10">The sequence shown here is derived from an EMBL/GenBank/DDBJ whole genome shotgun (WGS) entry which is preliminary data.</text>
</comment>
<dbReference type="RefSeq" id="WP_009539808.1">
    <property type="nucleotide sequence ID" value="NZ_ANHY01000006.1"/>
</dbReference>
<evidence type="ECO:0000313" key="11">
    <source>
        <dbReference type="Proteomes" id="UP000009881"/>
    </source>
</evidence>
<reference evidence="10 11" key="1">
    <citation type="journal article" date="2013" name="Genome Announc.">
        <title>Draft Genome Sequence of an Alphaproteobacterium, Caenispirillum salinarum AK4(T), Isolated from a Solar Saltern.</title>
        <authorList>
            <person name="Khatri I."/>
            <person name="Singh A."/>
            <person name="Korpole S."/>
            <person name="Pinnaka A.K."/>
            <person name="Subramanian S."/>
        </authorList>
    </citation>
    <scope>NUCLEOTIDE SEQUENCE [LARGE SCALE GENOMIC DNA]</scope>
    <source>
        <strain evidence="10 11">AK4</strain>
    </source>
</reference>
<dbReference type="InterPro" id="IPR017896">
    <property type="entry name" value="4Fe4S_Fe-S-bd"/>
</dbReference>
<dbReference type="GO" id="GO:0046872">
    <property type="term" value="F:metal ion binding"/>
    <property type="evidence" value="ECO:0007669"/>
    <property type="project" value="UniProtKB-KW"/>
</dbReference>
<dbReference type="OrthoDB" id="9806398at2"/>
<dbReference type="Pfam" id="PF12838">
    <property type="entry name" value="Fer4_7"/>
    <property type="match status" value="1"/>
</dbReference>
<keyword evidence="8" id="KW-0812">Transmembrane</keyword>
<keyword evidence="3" id="KW-0479">Metal-binding</keyword>
<evidence type="ECO:0000256" key="1">
    <source>
        <dbReference type="ARBA" id="ARBA00022448"/>
    </source>
</evidence>
<organism evidence="10 11">
    <name type="scientific">Caenispirillum salinarum AK4</name>
    <dbReference type="NCBI Taxonomy" id="1238182"/>
    <lineage>
        <taxon>Bacteria</taxon>
        <taxon>Pseudomonadati</taxon>
        <taxon>Pseudomonadota</taxon>
        <taxon>Alphaproteobacteria</taxon>
        <taxon>Rhodospirillales</taxon>
        <taxon>Novispirillaceae</taxon>
        <taxon>Caenispirillum</taxon>
    </lineage>
</organism>
<protein>
    <submittedName>
        <fullName evidence="10">Polyferredoxin NapH (Periplasmic nitrate reductase)</fullName>
    </submittedName>
</protein>
<evidence type="ECO:0000313" key="10">
    <source>
        <dbReference type="EMBL" id="EKV31327.1"/>
    </source>
</evidence>
<dbReference type="PANTHER" id="PTHR30176">
    <property type="entry name" value="FERREDOXIN-TYPE PROTEIN NAPH"/>
    <property type="match status" value="1"/>
</dbReference>
<keyword evidence="11" id="KW-1185">Reference proteome</keyword>
<keyword evidence="4" id="KW-0677">Repeat</keyword>
<dbReference type="SUPFAM" id="SSF54862">
    <property type="entry name" value="4Fe-4S ferredoxins"/>
    <property type="match status" value="1"/>
</dbReference>
<feature type="transmembrane region" description="Helical" evidence="8">
    <location>
        <begin position="42"/>
        <end position="62"/>
    </location>
</feature>
<keyword evidence="2" id="KW-0004">4Fe-4S</keyword>
<dbReference type="PATRIC" id="fig|1238182.3.peg.1363"/>
<dbReference type="InterPro" id="IPR051684">
    <property type="entry name" value="Electron_Trans/Redox"/>
</dbReference>
<dbReference type="EMBL" id="ANHY01000006">
    <property type="protein sequence ID" value="EKV31327.1"/>
    <property type="molecule type" value="Genomic_DNA"/>
</dbReference>
<dbReference type="InterPro" id="IPR011886">
    <property type="entry name" value="NapH_MauN"/>
</dbReference>
<dbReference type="eggNOG" id="COG0348">
    <property type="taxonomic scope" value="Bacteria"/>
</dbReference>
<evidence type="ECO:0000256" key="6">
    <source>
        <dbReference type="ARBA" id="ARBA00023004"/>
    </source>
</evidence>
<dbReference type="PROSITE" id="PS51379">
    <property type="entry name" value="4FE4S_FER_2"/>
    <property type="match status" value="2"/>
</dbReference>
<proteinExistence type="predicted"/>
<dbReference type="GO" id="GO:0005886">
    <property type="term" value="C:plasma membrane"/>
    <property type="evidence" value="ECO:0007669"/>
    <property type="project" value="TreeGrafter"/>
</dbReference>
<feature type="transmembrane region" description="Helical" evidence="8">
    <location>
        <begin position="151"/>
        <end position="171"/>
    </location>
</feature>
<dbReference type="PROSITE" id="PS00198">
    <property type="entry name" value="4FE4S_FER_1"/>
    <property type="match status" value="1"/>
</dbReference>
<evidence type="ECO:0000256" key="4">
    <source>
        <dbReference type="ARBA" id="ARBA00022737"/>
    </source>
</evidence>
<dbReference type="InterPro" id="IPR017900">
    <property type="entry name" value="4Fe4S_Fe_S_CS"/>
</dbReference>
<gene>
    <name evidence="10" type="ORF">C882_3700</name>
</gene>
<evidence type="ECO:0000256" key="5">
    <source>
        <dbReference type="ARBA" id="ARBA00022982"/>
    </source>
</evidence>
<name>K9H195_9PROT</name>
<evidence type="ECO:0000259" key="9">
    <source>
        <dbReference type="PROSITE" id="PS51379"/>
    </source>
</evidence>
<dbReference type="STRING" id="1238182.C882_3700"/>
<keyword evidence="7" id="KW-0411">Iron-sulfur</keyword>
<feature type="domain" description="4Fe-4S ferredoxin-type" evidence="9">
    <location>
        <begin position="232"/>
        <end position="263"/>
    </location>
</feature>
<feature type="domain" description="4Fe-4S ferredoxin-type" evidence="9">
    <location>
        <begin position="268"/>
        <end position="297"/>
    </location>
</feature>
<dbReference type="Proteomes" id="UP000009881">
    <property type="component" value="Unassembled WGS sequence"/>
</dbReference>
<evidence type="ECO:0000256" key="8">
    <source>
        <dbReference type="SAM" id="Phobius"/>
    </source>
</evidence>
<keyword evidence="5" id="KW-0249">Electron transport</keyword>
<dbReference type="PANTHER" id="PTHR30176:SF3">
    <property type="entry name" value="FERREDOXIN-TYPE PROTEIN NAPH"/>
    <property type="match status" value="1"/>
</dbReference>
<dbReference type="NCBIfam" id="NF007013">
    <property type="entry name" value="PRK09477.1"/>
    <property type="match status" value="1"/>
</dbReference>
<evidence type="ECO:0000256" key="7">
    <source>
        <dbReference type="ARBA" id="ARBA00023014"/>
    </source>
</evidence>
<keyword evidence="1" id="KW-0813">Transport</keyword>
<keyword evidence="8" id="KW-1133">Transmembrane helix</keyword>
<dbReference type="Pfam" id="PF12801">
    <property type="entry name" value="Fer4_5"/>
    <property type="match status" value="2"/>
</dbReference>
<accession>K9H195</accession>
<dbReference type="GO" id="GO:0051539">
    <property type="term" value="F:4 iron, 4 sulfur cluster binding"/>
    <property type="evidence" value="ECO:0007669"/>
    <property type="project" value="UniProtKB-KW"/>
</dbReference>
<evidence type="ECO:0000256" key="3">
    <source>
        <dbReference type="ARBA" id="ARBA00022723"/>
    </source>
</evidence>
<evidence type="ECO:0000256" key="2">
    <source>
        <dbReference type="ARBA" id="ARBA00022485"/>
    </source>
</evidence>
<sequence length="322" mass="34311">MSTTPKNPAAGRDIVLPQDPARLAVAAKGRLRASKWLLLRRVSQALALVLFLTGPLLGVWIMRGTLASSEILGVVPFTDPLVFVQSLAAGHGLIATAWIGAALLVALYVVFGGRAFCSWVCPVNVLTDGAHRLRVRLGIKQGLQISRSARLWALAAVVAVSALAGSIAWEVVNPVTLLHRELVFGVVFTGSLAWMLIGGVVLFDIFAANRGWCGHLCPVGAAYGLIGTASLTRVSARARDACDQCMACYHVCPEPHVINPALKGGEGETPVILSRDCTNCGRCIDICHRDVFAFTHRFDHRTVEPANDTEPKSRPAAPAAAE</sequence>
<feature type="transmembrane region" description="Helical" evidence="8">
    <location>
        <begin position="82"/>
        <end position="110"/>
    </location>
</feature>
<dbReference type="NCBIfam" id="TIGR02163">
    <property type="entry name" value="napH"/>
    <property type="match status" value="1"/>
</dbReference>
<dbReference type="Gene3D" id="3.30.70.20">
    <property type="match status" value="1"/>
</dbReference>
<keyword evidence="6" id="KW-0408">Iron</keyword>
<dbReference type="AlphaFoldDB" id="K9H195"/>